<organism evidence="1 2">
    <name type="scientific">Candidatus Erwinia dacicola</name>
    <dbReference type="NCBI Taxonomy" id="252393"/>
    <lineage>
        <taxon>Bacteria</taxon>
        <taxon>Pseudomonadati</taxon>
        <taxon>Pseudomonadota</taxon>
        <taxon>Gammaproteobacteria</taxon>
        <taxon>Enterobacterales</taxon>
        <taxon>Erwiniaceae</taxon>
        <taxon>Erwinia</taxon>
    </lineage>
</organism>
<dbReference type="EMBL" id="LJAM02000532">
    <property type="protein sequence ID" value="RAP69912.1"/>
    <property type="molecule type" value="Genomic_DNA"/>
</dbReference>
<evidence type="ECO:0000313" key="2">
    <source>
        <dbReference type="Proteomes" id="UP000244334"/>
    </source>
</evidence>
<sequence length="43" mass="4364">MCINAGNHSSNAGKLASFENAVFEAVGVALLQRSGDGKLDATV</sequence>
<evidence type="ECO:0000313" key="1">
    <source>
        <dbReference type="EMBL" id="RAP69912.1"/>
    </source>
</evidence>
<keyword evidence="2" id="KW-1185">Reference proteome</keyword>
<accession>A0A328TKR9</accession>
<reference evidence="1" key="1">
    <citation type="submission" date="2018-04" db="EMBL/GenBank/DDBJ databases">
        <title>Genomes of the Obligate Erwinia dacicola and Facultative Enterobacter sp. OLF Endosymbionts of the Olive Fruit fly, Bactrocera oleae.</title>
        <authorList>
            <person name="Estes A.M."/>
            <person name="Hearn D.J."/>
            <person name="Agarwal S."/>
            <person name="Pierson E.A."/>
            <person name="Dunning-Hotopp J.C."/>
        </authorList>
    </citation>
    <scope>NUCLEOTIDE SEQUENCE [LARGE SCALE GENOMIC DNA]</scope>
    <source>
        <strain evidence="1">Oroville</strain>
    </source>
</reference>
<dbReference type="AlphaFoldDB" id="A0A328TKR9"/>
<name>A0A328TKR9_9GAMM</name>
<comment type="caution">
    <text evidence="1">The sequence shown here is derived from an EMBL/GenBank/DDBJ whole genome shotgun (WGS) entry which is preliminary data.</text>
</comment>
<proteinExistence type="predicted"/>
<gene>
    <name evidence="1" type="ORF">ACZ87_03294</name>
</gene>
<dbReference type="Proteomes" id="UP000244334">
    <property type="component" value="Unassembled WGS sequence"/>
</dbReference>
<protein>
    <submittedName>
        <fullName evidence="1">Uncharacterized protein</fullName>
    </submittedName>
</protein>